<dbReference type="PROSITE" id="PS00059">
    <property type="entry name" value="ADH_ZINC"/>
    <property type="match status" value="1"/>
</dbReference>
<name>A0AA38G640_TAXCH</name>
<evidence type="ECO:0000256" key="3">
    <source>
        <dbReference type="ARBA" id="ARBA00022833"/>
    </source>
</evidence>
<dbReference type="EMBL" id="JAHRHJ020000004">
    <property type="protein sequence ID" value="KAH9316962.1"/>
    <property type="molecule type" value="Genomic_DNA"/>
</dbReference>
<dbReference type="InterPro" id="IPR047109">
    <property type="entry name" value="CAD-like"/>
</dbReference>
<dbReference type="InterPro" id="IPR011032">
    <property type="entry name" value="GroES-like_sf"/>
</dbReference>
<dbReference type="GO" id="GO:0008270">
    <property type="term" value="F:zinc ion binding"/>
    <property type="evidence" value="ECO:0007669"/>
    <property type="project" value="InterPro"/>
</dbReference>
<feature type="domain" description="Alcohol dehydrogenase-like C-terminal" evidence="6">
    <location>
        <begin position="162"/>
        <end position="284"/>
    </location>
</feature>
<dbReference type="Proteomes" id="UP000824469">
    <property type="component" value="Unassembled WGS sequence"/>
</dbReference>
<evidence type="ECO:0000256" key="5">
    <source>
        <dbReference type="RuleBase" id="RU361277"/>
    </source>
</evidence>
<evidence type="ECO:0000259" key="6">
    <source>
        <dbReference type="Pfam" id="PF00107"/>
    </source>
</evidence>
<dbReference type="CDD" id="cd05283">
    <property type="entry name" value="CAD1"/>
    <property type="match status" value="1"/>
</dbReference>
<dbReference type="InterPro" id="IPR013154">
    <property type="entry name" value="ADH-like_N"/>
</dbReference>
<protein>
    <recommendedName>
        <fullName evidence="10">Cinnamyl alcohol dehydrogenase</fullName>
    </recommendedName>
</protein>
<comment type="similarity">
    <text evidence="5">Belongs to the zinc-containing alcohol dehydrogenase family.</text>
</comment>
<gene>
    <name evidence="8" type="ORF">KI387_018731</name>
</gene>
<evidence type="ECO:0000313" key="8">
    <source>
        <dbReference type="EMBL" id="KAH9316962.1"/>
    </source>
</evidence>
<dbReference type="PROSITE" id="PS00065">
    <property type="entry name" value="D_2_HYDROXYACID_DH_1"/>
    <property type="match status" value="1"/>
</dbReference>
<dbReference type="GO" id="GO:0016616">
    <property type="term" value="F:oxidoreductase activity, acting on the CH-OH group of donors, NAD or NADP as acceptor"/>
    <property type="evidence" value="ECO:0007669"/>
    <property type="project" value="InterPro"/>
</dbReference>
<comment type="cofactor">
    <cofactor evidence="1 5">
        <name>Zn(2+)</name>
        <dbReference type="ChEBI" id="CHEBI:29105"/>
    </cofactor>
</comment>
<evidence type="ECO:0000259" key="7">
    <source>
        <dbReference type="Pfam" id="PF08240"/>
    </source>
</evidence>
<evidence type="ECO:0000313" key="9">
    <source>
        <dbReference type="Proteomes" id="UP000824469"/>
    </source>
</evidence>
<dbReference type="InterPro" id="IPR029752">
    <property type="entry name" value="D-isomer_DH_CS1"/>
</dbReference>
<keyword evidence="4" id="KW-0560">Oxidoreductase</keyword>
<dbReference type="Gene3D" id="3.40.50.720">
    <property type="entry name" value="NAD(P)-binding Rossmann-like Domain"/>
    <property type="match status" value="1"/>
</dbReference>
<dbReference type="InterPro" id="IPR002328">
    <property type="entry name" value="ADH_Zn_CS"/>
</dbReference>
<sequence length="327" mass="35737">TPGPDDVSFKITHCGVCYADVAWTRNKIGDSRYPLVPGHEIVGIVKEVGSNVVRFKVGDHIGVGTYVNSCRECEYCNEKMEVNCVKGSIFTFNAVDVDGTITKGGYSDHIVVHQRYCFNIPENLPLALAAPLLCAGITVYSPMIRHQMNQAGKSLGVIGLGGLGHMAVKFGKAFGLNVTIFSTSASKKDEALNILGADKFIVSSDKDQMENSSKTLDFIVDTASGDHPIDLYMPLLKTAGVFVIVGFPSEIKVHPANLLMGMKSIAGSITGGTKDIQEMIYFCAREGIYPQIEVIPIQYINEALERMIKKDVKYRFVIDIENSLRSE</sequence>
<dbReference type="OMA" id="GWGEQKF"/>
<accession>A0AA38G640</accession>
<dbReference type="SUPFAM" id="SSF50129">
    <property type="entry name" value="GroES-like"/>
    <property type="match status" value="1"/>
</dbReference>
<organism evidence="8 9">
    <name type="scientific">Taxus chinensis</name>
    <name type="common">Chinese yew</name>
    <name type="synonym">Taxus wallichiana var. chinensis</name>
    <dbReference type="NCBI Taxonomy" id="29808"/>
    <lineage>
        <taxon>Eukaryota</taxon>
        <taxon>Viridiplantae</taxon>
        <taxon>Streptophyta</taxon>
        <taxon>Embryophyta</taxon>
        <taxon>Tracheophyta</taxon>
        <taxon>Spermatophyta</taxon>
        <taxon>Pinopsida</taxon>
        <taxon>Pinidae</taxon>
        <taxon>Conifers II</taxon>
        <taxon>Cupressales</taxon>
        <taxon>Taxaceae</taxon>
        <taxon>Taxus</taxon>
    </lineage>
</organism>
<dbReference type="SUPFAM" id="SSF51735">
    <property type="entry name" value="NAD(P)-binding Rossmann-fold domains"/>
    <property type="match status" value="1"/>
</dbReference>
<evidence type="ECO:0000256" key="2">
    <source>
        <dbReference type="ARBA" id="ARBA00022723"/>
    </source>
</evidence>
<dbReference type="FunFam" id="3.40.50.720:FF:000022">
    <property type="entry name" value="Cinnamyl alcohol dehydrogenase"/>
    <property type="match status" value="1"/>
</dbReference>
<feature type="non-terminal residue" evidence="8">
    <location>
        <position position="327"/>
    </location>
</feature>
<dbReference type="PANTHER" id="PTHR42683">
    <property type="entry name" value="ALDEHYDE REDUCTASE"/>
    <property type="match status" value="1"/>
</dbReference>
<keyword evidence="3 5" id="KW-0862">Zinc</keyword>
<dbReference type="AlphaFoldDB" id="A0AA38G640"/>
<evidence type="ECO:0000256" key="1">
    <source>
        <dbReference type="ARBA" id="ARBA00001947"/>
    </source>
</evidence>
<dbReference type="Pfam" id="PF08240">
    <property type="entry name" value="ADH_N"/>
    <property type="match status" value="1"/>
</dbReference>
<dbReference type="InterPro" id="IPR036291">
    <property type="entry name" value="NAD(P)-bd_dom_sf"/>
</dbReference>
<comment type="caution">
    <text evidence="8">The sequence shown here is derived from an EMBL/GenBank/DDBJ whole genome shotgun (WGS) entry which is preliminary data.</text>
</comment>
<keyword evidence="2 5" id="KW-0479">Metal-binding</keyword>
<keyword evidence="9" id="KW-1185">Reference proteome</keyword>
<dbReference type="InterPro" id="IPR013149">
    <property type="entry name" value="ADH-like_C"/>
</dbReference>
<dbReference type="Pfam" id="PF00107">
    <property type="entry name" value="ADH_zinc_N"/>
    <property type="match status" value="1"/>
</dbReference>
<evidence type="ECO:0008006" key="10">
    <source>
        <dbReference type="Google" id="ProtNLM"/>
    </source>
</evidence>
<proteinExistence type="inferred from homology"/>
<reference evidence="8 9" key="1">
    <citation type="journal article" date="2021" name="Nat. Plants">
        <title>The Taxus genome provides insights into paclitaxel biosynthesis.</title>
        <authorList>
            <person name="Xiong X."/>
            <person name="Gou J."/>
            <person name="Liao Q."/>
            <person name="Li Y."/>
            <person name="Zhou Q."/>
            <person name="Bi G."/>
            <person name="Li C."/>
            <person name="Du R."/>
            <person name="Wang X."/>
            <person name="Sun T."/>
            <person name="Guo L."/>
            <person name="Liang H."/>
            <person name="Lu P."/>
            <person name="Wu Y."/>
            <person name="Zhang Z."/>
            <person name="Ro D.K."/>
            <person name="Shang Y."/>
            <person name="Huang S."/>
            <person name="Yan J."/>
        </authorList>
    </citation>
    <scope>NUCLEOTIDE SEQUENCE [LARGE SCALE GENOMIC DNA]</scope>
    <source>
        <strain evidence="8">Ta-2019</strain>
    </source>
</reference>
<dbReference type="FunFam" id="3.90.180.10:FF:000100">
    <property type="entry name" value="Putative cinnamyl alcohol dehydrogenase 6"/>
    <property type="match status" value="1"/>
</dbReference>
<feature type="domain" description="Alcohol dehydrogenase-like N-terminal" evidence="7">
    <location>
        <begin position="3"/>
        <end position="122"/>
    </location>
</feature>
<evidence type="ECO:0000256" key="4">
    <source>
        <dbReference type="ARBA" id="ARBA00023002"/>
    </source>
</evidence>
<dbReference type="Gene3D" id="3.90.180.10">
    <property type="entry name" value="Medium-chain alcohol dehydrogenases, catalytic domain"/>
    <property type="match status" value="1"/>
</dbReference>